<dbReference type="InterPro" id="IPR027417">
    <property type="entry name" value="P-loop_NTPase"/>
</dbReference>
<dbReference type="PANTHER" id="PTHR10039">
    <property type="entry name" value="AMELOGENIN"/>
    <property type="match status" value="1"/>
</dbReference>
<dbReference type="PROSITE" id="PS50088">
    <property type="entry name" value="ANK_REPEAT"/>
    <property type="match status" value="2"/>
</dbReference>
<dbReference type="InterPro" id="IPR054471">
    <property type="entry name" value="GPIID_WHD"/>
</dbReference>
<evidence type="ECO:0000259" key="3">
    <source>
        <dbReference type="Pfam" id="PF22939"/>
    </source>
</evidence>
<dbReference type="Gene3D" id="2.130.10.10">
    <property type="entry name" value="YVTN repeat-like/Quinoprotein amine dehydrogenase"/>
    <property type="match status" value="1"/>
</dbReference>
<dbReference type="SMART" id="SM00320">
    <property type="entry name" value="WD40"/>
    <property type="match status" value="3"/>
</dbReference>
<name>A0ABR4CI21_9HELO</name>
<dbReference type="SUPFAM" id="SSF50978">
    <property type="entry name" value="WD40 repeat-like"/>
    <property type="match status" value="1"/>
</dbReference>
<evidence type="ECO:0000313" key="6">
    <source>
        <dbReference type="Proteomes" id="UP001595075"/>
    </source>
</evidence>
<keyword evidence="1" id="KW-0677">Repeat</keyword>
<dbReference type="PANTHER" id="PTHR10039:SF15">
    <property type="entry name" value="NACHT DOMAIN-CONTAINING PROTEIN"/>
    <property type="match status" value="1"/>
</dbReference>
<evidence type="ECO:0000313" key="5">
    <source>
        <dbReference type="EMBL" id="KAL2069357.1"/>
    </source>
</evidence>
<dbReference type="SUPFAM" id="SSF48403">
    <property type="entry name" value="Ankyrin repeat"/>
    <property type="match status" value="1"/>
</dbReference>
<dbReference type="SMART" id="SM00248">
    <property type="entry name" value="ANK"/>
    <property type="match status" value="8"/>
</dbReference>
<reference evidence="5 6" key="1">
    <citation type="journal article" date="2024" name="Commun. Biol.">
        <title>Comparative genomic analysis of thermophilic fungi reveals convergent evolutionary adaptations and gene losses.</title>
        <authorList>
            <person name="Steindorff A.S."/>
            <person name="Aguilar-Pontes M.V."/>
            <person name="Robinson A.J."/>
            <person name="Andreopoulos B."/>
            <person name="LaButti K."/>
            <person name="Kuo A."/>
            <person name="Mondo S."/>
            <person name="Riley R."/>
            <person name="Otillar R."/>
            <person name="Haridas S."/>
            <person name="Lipzen A."/>
            <person name="Grimwood J."/>
            <person name="Schmutz J."/>
            <person name="Clum A."/>
            <person name="Reid I.D."/>
            <person name="Moisan M.C."/>
            <person name="Butler G."/>
            <person name="Nguyen T.T.M."/>
            <person name="Dewar K."/>
            <person name="Conant G."/>
            <person name="Drula E."/>
            <person name="Henrissat B."/>
            <person name="Hansel C."/>
            <person name="Singer S."/>
            <person name="Hutchinson M.I."/>
            <person name="de Vries R.P."/>
            <person name="Natvig D.O."/>
            <person name="Powell A.J."/>
            <person name="Tsang A."/>
            <person name="Grigoriev I.V."/>
        </authorList>
    </citation>
    <scope>NUCLEOTIDE SEQUENCE [LARGE SCALE GENOMIC DNA]</scope>
    <source>
        <strain evidence="5 6">CBS 494.80</strain>
    </source>
</reference>
<organism evidence="5 6">
    <name type="scientific">Oculimacula yallundae</name>
    <dbReference type="NCBI Taxonomy" id="86028"/>
    <lineage>
        <taxon>Eukaryota</taxon>
        <taxon>Fungi</taxon>
        <taxon>Dikarya</taxon>
        <taxon>Ascomycota</taxon>
        <taxon>Pezizomycotina</taxon>
        <taxon>Leotiomycetes</taxon>
        <taxon>Helotiales</taxon>
        <taxon>Ploettnerulaceae</taxon>
        <taxon>Oculimacula</taxon>
    </lineage>
</organism>
<feature type="repeat" description="ANK" evidence="2">
    <location>
        <begin position="847"/>
        <end position="879"/>
    </location>
</feature>
<dbReference type="EMBL" id="JAZHXI010000008">
    <property type="protein sequence ID" value="KAL2069357.1"/>
    <property type="molecule type" value="Genomic_DNA"/>
</dbReference>
<dbReference type="Pfam" id="PF12796">
    <property type="entry name" value="Ank_2"/>
    <property type="match status" value="3"/>
</dbReference>
<feature type="domain" description="Nephrocystin 3-like N-terminal" evidence="4">
    <location>
        <begin position="200"/>
        <end position="364"/>
    </location>
</feature>
<keyword evidence="6" id="KW-1185">Reference proteome</keyword>
<protein>
    <recommendedName>
        <fullName evidence="7">NACHT domain-containing protein</fullName>
    </recommendedName>
</protein>
<sequence length="1340" mass="150003">MADPLSITASIIAVLQLTKSVVDYVKDVKGGSDDRIRLRESIWSTISLLEMLKGRFEDASDNDDLSSAAVKMDVEVPLREMRHILERLVAKLAPASKFDKAMKKATWPFEKAEVKDMLSSIEAQKSHLALAMQNNHMALTQSIKQDVQGVSASLEGLKLDHSRHIAQFRTNKEREAICWISSLDFAAKQSAIEAVRVPWTSEWILQDITFKSWLDGTMRILWCPGIPGAGKTVIASVVINHLLDLQKVRPDVQIGVSFIYCNYKEQINQTILELMSSLLRQLAAGASELSPTLLNGFKKKYDDKMRHSLPEVLEALEVIVATYQTVYVVIDALDECTDSDGTRSEIVELLRELPLNLKILCTSRDTIGSLFLDAGKIQIYAKETDVEQYLKGRIEKSVRLRSHVRADPTLLQSILDSIMKRVDGMFLLAQLHVEILSKKADRKSVRRALEVLPTTIKATYDEAIDRIRRQDVDDKDLAEKALYWISNATRPLKLIELRCAIAVENMESDEDCLDEESFVEKDILIDVCAGLVTTDSDREESIVRLVHYTTQEYFEKNNATIFPNAQARIARACLRYLSLKAFLRPSVSNWEFDRRLSLYRYATRNWGLHVVHAPEEEISEELEYFFHSGPHINSCLEGIIGYAHNTSSLKPLDSSLWMASFFGLTHTVKTLLHEGADFNVEIRHRYVHRNESQSALQNSVMFGHEDILTLFLDSGITIPNAEESQVTLPALAALEGHLDIIRVLHARGFNICAQDPVFGNTLLAGVRGQSEAVCQYLISYNTDISMWESPEDFKDTPLQLALNSAQVRHTGFSLRPRPFHTSAPEEGLSIARMICKAGADLEAMDSNGETPLQLAARLKNYDMVRILLESGLSMEYKDCLGRTLLHFIHYDENMIRYCIISGADVNSRATSGETPLHYAASFGDIVSARLLIEHGAKLEIETSEGHTPLRKAIMYGHHDVATYLTSHQNKTFKSRSTSPQESSRADGKATISVELQRHLSPGFYVVNFSFSNDGKYLATYGVDSDQGGRGGVVEIYDMESFALVRSLGSCGRVVKGVVWSPDDSNLLIITTGAERDRQSIQMWDNVKWERVIKFSHSFFQGVHCHWVFNKSQLVTYSSEGGRDSYGVRDLLLWSVEGTLIHDFACPEVVYGCAISSKTGNLVAFTINRIFVYSLETLSLLVTEDLKRLDYLGGNSLDVATDSSNQYAVLGMRSGQVVLRLDTLEILAFFDFTQDFIGDSFMYPSLGGCQNKYIARGNKDGHVYIWDCETGELAGKQLATGARSPAEIAADSDSDSDDTAMHWCMDVAWNHTIPDMLATLSDTGIVTIWKVTLLPAAQVKA</sequence>
<dbReference type="InterPro" id="IPR002110">
    <property type="entry name" value="Ankyrin_rpt"/>
</dbReference>
<dbReference type="InterPro" id="IPR036322">
    <property type="entry name" value="WD40_repeat_dom_sf"/>
</dbReference>
<dbReference type="InterPro" id="IPR056884">
    <property type="entry name" value="NPHP3-like_N"/>
</dbReference>
<proteinExistence type="predicted"/>
<dbReference type="Gene3D" id="1.25.40.20">
    <property type="entry name" value="Ankyrin repeat-containing domain"/>
    <property type="match status" value="3"/>
</dbReference>
<comment type="caution">
    <text evidence="5">The sequence shown here is derived from an EMBL/GenBank/DDBJ whole genome shotgun (WGS) entry which is preliminary data.</text>
</comment>
<dbReference type="InterPro" id="IPR001680">
    <property type="entry name" value="WD40_rpt"/>
</dbReference>
<accession>A0ABR4CI21</accession>
<dbReference type="InterPro" id="IPR036770">
    <property type="entry name" value="Ankyrin_rpt-contain_sf"/>
</dbReference>
<dbReference type="Proteomes" id="UP001595075">
    <property type="component" value="Unassembled WGS sequence"/>
</dbReference>
<dbReference type="PROSITE" id="PS50297">
    <property type="entry name" value="ANK_REP_REGION"/>
    <property type="match status" value="2"/>
</dbReference>
<dbReference type="Pfam" id="PF22939">
    <property type="entry name" value="WHD_GPIID"/>
    <property type="match status" value="1"/>
</dbReference>
<feature type="domain" description="GPI inositol-deacylase winged helix" evidence="3">
    <location>
        <begin position="473"/>
        <end position="557"/>
    </location>
</feature>
<keyword evidence="2" id="KW-0040">ANK repeat</keyword>
<evidence type="ECO:0000259" key="4">
    <source>
        <dbReference type="Pfam" id="PF24883"/>
    </source>
</evidence>
<evidence type="ECO:0008006" key="7">
    <source>
        <dbReference type="Google" id="ProtNLM"/>
    </source>
</evidence>
<gene>
    <name evidence="5" type="ORF">VTL71DRAFT_15695</name>
</gene>
<evidence type="ECO:0000256" key="1">
    <source>
        <dbReference type="ARBA" id="ARBA00022737"/>
    </source>
</evidence>
<dbReference type="Pfam" id="PF24883">
    <property type="entry name" value="NPHP3_N"/>
    <property type="match status" value="1"/>
</dbReference>
<feature type="repeat" description="ANK" evidence="2">
    <location>
        <begin position="911"/>
        <end position="943"/>
    </location>
</feature>
<dbReference type="Gene3D" id="3.40.50.300">
    <property type="entry name" value="P-loop containing nucleotide triphosphate hydrolases"/>
    <property type="match status" value="1"/>
</dbReference>
<evidence type="ECO:0000256" key="2">
    <source>
        <dbReference type="PROSITE-ProRule" id="PRU00023"/>
    </source>
</evidence>
<dbReference type="InterPro" id="IPR015943">
    <property type="entry name" value="WD40/YVTN_repeat-like_dom_sf"/>
</dbReference>
<dbReference type="SUPFAM" id="SSF52540">
    <property type="entry name" value="P-loop containing nucleoside triphosphate hydrolases"/>
    <property type="match status" value="1"/>
</dbReference>